<reference evidence="3" key="1">
    <citation type="submission" date="2015-07" db="EMBL/GenBank/DDBJ databases">
        <title>Transcriptome Assembly of Anthurium amnicola.</title>
        <authorList>
            <person name="Suzuki J."/>
        </authorList>
    </citation>
    <scope>NUCLEOTIDE SEQUENCE</scope>
</reference>
<proteinExistence type="predicted"/>
<feature type="non-terminal residue" evidence="3">
    <location>
        <position position="1"/>
    </location>
</feature>
<dbReference type="AlphaFoldDB" id="A0A1D1XHJ3"/>
<feature type="compositionally biased region" description="Pro residues" evidence="1">
    <location>
        <begin position="101"/>
        <end position="122"/>
    </location>
</feature>
<evidence type="ECO:0000256" key="2">
    <source>
        <dbReference type="SAM" id="SignalP"/>
    </source>
</evidence>
<feature type="region of interest" description="Disordered" evidence="1">
    <location>
        <begin position="61"/>
        <end position="122"/>
    </location>
</feature>
<organism evidence="3">
    <name type="scientific">Anthurium amnicola</name>
    <dbReference type="NCBI Taxonomy" id="1678845"/>
    <lineage>
        <taxon>Eukaryota</taxon>
        <taxon>Viridiplantae</taxon>
        <taxon>Streptophyta</taxon>
        <taxon>Embryophyta</taxon>
        <taxon>Tracheophyta</taxon>
        <taxon>Spermatophyta</taxon>
        <taxon>Magnoliopsida</taxon>
        <taxon>Liliopsida</taxon>
        <taxon>Araceae</taxon>
        <taxon>Pothoideae</taxon>
        <taxon>Potheae</taxon>
        <taxon>Anthurium</taxon>
    </lineage>
</organism>
<evidence type="ECO:0000256" key="1">
    <source>
        <dbReference type="SAM" id="MobiDB-lite"/>
    </source>
</evidence>
<feature type="chain" id="PRO_5008899474" evidence="2">
    <location>
        <begin position="39"/>
        <end position="122"/>
    </location>
</feature>
<accession>A0A1D1XHJ3</accession>
<gene>
    <name evidence="3" type="ORF">g.158734</name>
</gene>
<feature type="compositionally biased region" description="Basic residues" evidence="1">
    <location>
        <begin position="70"/>
        <end position="79"/>
    </location>
</feature>
<protein>
    <submittedName>
        <fullName evidence="3">Uncharacterized protein</fullName>
    </submittedName>
</protein>
<sequence length="122" mass="13318">LGSPSMGLSARVGVGRGAAVLLLAILVALLQREAQVSAHVTYEQVRSAVAEARLATDARARMPGWWLSQKQRRRPRVSRRSPPPIPNGHIMQRTPPAFLLRPPPPPPPPPSPGYQWPPPPPR</sequence>
<keyword evidence="2" id="KW-0732">Signal</keyword>
<feature type="signal peptide" evidence="2">
    <location>
        <begin position="1"/>
        <end position="38"/>
    </location>
</feature>
<dbReference type="EMBL" id="GDJX01026079">
    <property type="protein sequence ID" value="JAT41857.1"/>
    <property type="molecule type" value="Transcribed_RNA"/>
</dbReference>
<evidence type="ECO:0000313" key="3">
    <source>
        <dbReference type="EMBL" id="JAT41857.1"/>
    </source>
</evidence>
<name>A0A1D1XHJ3_9ARAE</name>